<dbReference type="GO" id="GO:0004140">
    <property type="term" value="F:dephospho-CoA kinase activity"/>
    <property type="evidence" value="ECO:0007669"/>
    <property type="project" value="UniProtKB-UniRule"/>
</dbReference>
<dbReference type="AlphaFoldDB" id="A0A285MU17"/>
<dbReference type="PROSITE" id="PS51219">
    <property type="entry name" value="DPCK"/>
    <property type="match status" value="1"/>
</dbReference>
<dbReference type="Proteomes" id="UP000219048">
    <property type="component" value="Unassembled WGS sequence"/>
</dbReference>
<keyword evidence="5" id="KW-0808">Transferase</keyword>
<evidence type="ECO:0000256" key="2">
    <source>
        <dbReference type="ARBA" id="ARBA00022741"/>
    </source>
</evidence>
<gene>
    <name evidence="5" type="primary">coaE</name>
    <name evidence="7" type="ORF">SAMN06265377_2500</name>
</gene>
<evidence type="ECO:0000256" key="1">
    <source>
        <dbReference type="ARBA" id="ARBA00009018"/>
    </source>
</evidence>
<comment type="function">
    <text evidence="5">Catalyzes the phosphorylation of the 3'-hydroxyl group of dephosphocoenzyme A to form coenzyme A.</text>
</comment>
<dbReference type="Pfam" id="PF01121">
    <property type="entry name" value="CoaE"/>
    <property type="match status" value="1"/>
</dbReference>
<proteinExistence type="inferred from homology"/>
<dbReference type="InterPro" id="IPR001977">
    <property type="entry name" value="Depp_CoAkinase"/>
</dbReference>
<dbReference type="PANTHER" id="PTHR10695:SF46">
    <property type="entry name" value="BIFUNCTIONAL COENZYME A SYNTHASE-RELATED"/>
    <property type="match status" value="1"/>
</dbReference>
<dbReference type="GO" id="GO:0005524">
    <property type="term" value="F:ATP binding"/>
    <property type="evidence" value="ECO:0007669"/>
    <property type="project" value="UniProtKB-UniRule"/>
</dbReference>
<comment type="similarity">
    <text evidence="1 5">Belongs to the CoaE family.</text>
</comment>
<keyword evidence="2 5" id="KW-0547">Nucleotide-binding</keyword>
<keyword evidence="3 5" id="KW-0067">ATP-binding</keyword>
<dbReference type="CDD" id="cd02022">
    <property type="entry name" value="DPCK"/>
    <property type="match status" value="1"/>
</dbReference>
<dbReference type="PANTHER" id="PTHR10695">
    <property type="entry name" value="DEPHOSPHO-COA KINASE-RELATED"/>
    <property type="match status" value="1"/>
</dbReference>
<dbReference type="UniPathway" id="UPA00241">
    <property type="reaction ID" value="UER00356"/>
</dbReference>
<keyword evidence="5 7" id="KW-0418">Kinase</keyword>
<comment type="subcellular location">
    <subcellularLocation>
        <location evidence="5">Cytoplasm</location>
    </subcellularLocation>
</comment>
<dbReference type="HAMAP" id="MF_00376">
    <property type="entry name" value="Dephospho_CoA_kinase"/>
    <property type="match status" value="1"/>
</dbReference>
<dbReference type="InterPro" id="IPR027417">
    <property type="entry name" value="P-loop_NTPase"/>
</dbReference>
<keyword evidence="5" id="KW-0963">Cytoplasm</keyword>
<sequence>MMIVGLTGGIGSGKSTVATMFKEHGIPVYDSDIEAKKLMTNSSKLKSSIVELLGKSAYRKSKLNRAYIAKKIFKNPDLLSQLNAIVHPAVKMHFLDWAQSQSSPYVLQETALIFENGNQDQYDYVILVTAPKKLRLKRVMKRDETSENEVLDRMKNQINDDKKIPLADFCIENLDMKTTKQKVAKLHQKLVGLLN</sequence>
<comment type="pathway">
    <text evidence="5">Cofactor biosynthesis; coenzyme A biosynthesis; CoA from (R)-pantothenate: step 5/5.</text>
</comment>
<name>A0A285MU17_9FLAO</name>
<comment type="catalytic activity">
    <reaction evidence="5">
        <text>3'-dephospho-CoA + ATP = ADP + CoA + H(+)</text>
        <dbReference type="Rhea" id="RHEA:18245"/>
        <dbReference type="ChEBI" id="CHEBI:15378"/>
        <dbReference type="ChEBI" id="CHEBI:30616"/>
        <dbReference type="ChEBI" id="CHEBI:57287"/>
        <dbReference type="ChEBI" id="CHEBI:57328"/>
        <dbReference type="ChEBI" id="CHEBI:456216"/>
        <dbReference type="EC" id="2.7.1.24"/>
    </reaction>
</comment>
<dbReference type="SUPFAM" id="SSF52540">
    <property type="entry name" value="P-loop containing nucleoside triphosphate hydrolases"/>
    <property type="match status" value="1"/>
</dbReference>
<keyword evidence="4 5" id="KW-0173">Coenzyme A biosynthesis</keyword>
<evidence type="ECO:0000256" key="5">
    <source>
        <dbReference type="HAMAP-Rule" id="MF_00376"/>
    </source>
</evidence>
<dbReference type="Gene3D" id="3.40.50.300">
    <property type="entry name" value="P-loop containing nucleotide triphosphate hydrolases"/>
    <property type="match status" value="1"/>
</dbReference>
<keyword evidence="8" id="KW-1185">Reference proteome</keyword>
<evidence type="ECO:0000256" key="6">
    <source>
        <dbReference type="NCBIfam" id="TIGR00152"/>
    </source>
</evidence>
<protein>
    <recommendedName>
        <fullName evidence="5 6">Dephospho-CoA kinase</fullName>
        <ecNumber evidence="5 6">2.7.1.24</ecNumber>
    </recommendedName>
    <alternativeName>
        <fullName evidence="5">Dephosphocoenzyme A kinase</fullName>
    </alternativeName>
</protein>
<evidence type="ECO:0000313" key="7">
    <source>
        <dbReference type="EMBL" id="SNZ00675.1"/>
    </source>
</evidence>
<dbReference type="EC" id="2.7.1.24" evidence="5 6"/>
<accession>A0A285MU17</accession>
<feature type="binding site" evidence="5">
    <location>
        <begin position="11"/>
        <end position="16"/>
    </location>
    <ligand>
        <name>ATP</name>
        <dbReference type="ChEBI" id="CHEBI:30616"/>
    </ligand>
</feature>
<dbReference type="GO" id="GO:0015937">
    <property type="term" value="P:coenzyme A biosynthetic process"/>
    <property type="evidence" value="ECO:0007669"/>
    <property type="project" value="UniProtKB-UniRule"/>
</dbReference>
<dbReference type="GO" id="GO:0005737">
    <property type="term" value="C:cytoplasm"/>
    <property type="evidence" value="ECO:0007669"/>
    <property type="project" value="UniProtKB-SubCell"/>
</dbReference>
<evidence type="ECO:0000256" key="3">
    <source>
        <dbReference type="ARBA" id="ARBA00022840"/>
    </source>
</evidence>
<dbReference type="NCBIfam" id="TIGR00152">
    <property type="entry name" value="dephospho-CoA kinase"/>
    <property type="match status" value="1"/>
</dbReference>
<dbReference type="OrthoDB" id="9812943at2"/>
<dbReference type="RefSeq" id="WP_097046111.1">
    <property type="nucleotide sequence ID" value="NZ_OBEH01000003.1"/>
</dbReference>
<organism evidence="7 8">
    <name type="scientific">Flagellimonas pacifica</name>
    <dbReference type="NCBI Taxonomy" id="1247520"/>
    <lineage>
        <taxon>Bacteria</taxon>
        <taxon>Pseudomonadati</taxon>
        <taxon>Bacteroidota</taxon>
        <taxon>Flavobacteriia</taxon>
        <taxon>Flavobacteriales</taxon>
        <taxon>Flavobacteriaceae</taxon>
        <taxon>Flagellimonas</taxon>
    </lineage>
</organism>
<evidence type="ECO:0000313" key="8">
    <source>
        <dbReference type="Proteomes" id="UP000219048"/>
    </source>
</evidence>
<evidence type="ECO:0000256" key="4">
    <source>
        <dbReference type="ARBA" id="ARBA00022993"/>
    </source>
</evidence>
<dbReference type="EMBL" id="OBEH01000003">
    <property type="protein sequence ID" value="SNZ00675.1"/>
    <property type="molecule type" value="Genomic_DNA"/>
</dbReference>
<reference evidence="8" key="1">
    <citation type="submission" date="2017-09" db="EMBL/GenBank/DDBJ databases">
        <authorList>
            <person name="Varghese N."/>
            <person name="Submissions S."/>
        </authorList>
    </citation>
    <scope>NUCLEOTIDE SEQUENCE [LARGE SCALE GENOMIC DNA]</scope>
    <source>
        <strain evidence="8">DSM 25885</strain>
    </source>
</reference>